<sequence>MLKILMFILLIAIFIFGMTLLRKGLFQLSADSTKKWLTIFTNTPLKGFIIGMIITAIMQSSSAVMVITIGLVAAKLLTFPQTIGIILGSNIGTTFTTELITFNIESYIIPITIIGAILAFIRYKGIQSIGIGLLGISCVFAAMRGFEYLAFAIKETAWVKDMLLTLDGNHFYAILAGIIITAIIQSSTATTGIIMGFLTAGAMDLDTGIAIMLGANIGTCADALLAAIGAGREAKLTAYAHIWLNLLGVAAFYPFINILTQIGIEAASQVDVQLAHVSVIFNVVSSLMVLPFANRFSKLIIRLHDRK</sequence>
<evidence type="ECO:0000256" key="3">
    <source>
        <dbReference type="ARBA" id="ARBA00022692"/>
    </source>
</evidence>
<feature type="transmembrane region" description="Helical" evidence="6">
    <location>
        <begin position="6"/>
        <end position="25"/>
    </location>
</feature>
<feature type="transmembrane region" description="Helical" evidence="6">
    <location>
        <begin position="129"/>
        <end position="150"/>
    </location>
</feature>
<evidence type="ECO:0000313" key="8">
    <source>
        <dbReference type="Proteomes" id="UP000233343"/>
    </source>
</evidence>
<evidence type="ECO:0000256" key="6">
    <source>
        <dbReference type="SAM" id="Phobius"/>
    </source>
</evidence>
<accession>A0A2N0ZHH8</accession>
<dbReference type="GO" id="GO:0005886">
    <property type="term" value="C:plasma membrane"/>
    <property type="evidence" value="ECO:0007669"/>
    <property type="project" value="UniProtKB-SubCell"/>
</dbReference>
<feature type="transmembrane region" description="Helical" evidence="6">
    <location>
        <begin position="209"/>
        <end position="230"/>
    </location>
</feature>
<feature type="transmembrane region" description="Helical" evidence="6">
    <location>
        <begin position="99"/>
        <end position="123"/>
    </location>
</feature>
<dbReference type="GO" id="GO:0005436">
    <property type="term" value="F:sodium:phosphate symporter activity"/>
    <property type="evidence" value="ECO:0007669"/>
    <property type="project" value="InterPro"/>
</dbReference>
<feature type="transmembrane region" description="Helical" evidence="6">
    <location>
        <begin position="64"/>
        <end position="87"/>
    </location>
</feature>
<dbReference type="PANTHER" id="PTHR10010:SF46">
    <property type="entry name" value="SODIUM-DEPENDENT PHOSPHATE TRANSPORT PROTEIN 2B"/>
    <property type="match status" value="1"/>
</dbReference>
<dbReference type="NCBIfam" id="TIGR00704">
    <property type="entry name" value="NaPi_cotrn_rel"/>
    <property type="match status" value="1"/>
</dbReference>
<keyword evidence="8" id="KW-1185">Reference proteome</keyword>
<keyword evidence="3 6" id="KW-0812">Transmembrane</keyword>
<protein>
    <submittedName>
        <fullName evidence="7">Na/Pi cotransporter family protein</fullName>
    </submittedName>
</protein>
<dbReference type="RefSeq" id="WP_066201344.1">
    <property type="nucleotide sequence ID" value="NZ_JARMMB010000007.1"/>
</dbReference>
<dbReference type="Proteomes" id="UP000233343">
    <property type="component" value="Unassembled WGS sequence"/>
</dbReference>
<dbReference type="Pfam" id="PF02690">
    <property type="entry name" value="Na_Pi_cotrans"/>
    <property type="match status" value="2"/>
</dbReference>
<dbReference type="EMBL" id="PISD01000021">
    <property type="protein sequence ID" value="PKG28951.1"/>
    <property type="molecule type" value="Genomic_DNA"/>
</dbReference>
<feature type="transmembrane region" description="Helical" evidence="6">
    <location>
        <begin position="242"/>
        <end position="262"/>
    </location>
</feature>
<gene>
    <name evidence="7" type="ORF">CWS20_11405</name>
</gene>
<dbReference type="InterPro" id="IPR003841">
    <property type="entry name" value="Na/Pi_transpt"/>
</dbReference>
<comment type="caution">
    <text evidence="7">The sequence shown here is derived from an EMBL/GenBank/DDBJ whole genome shotgun (WGS) entry which is preliminary data.</text>
</comment>
<reference evidence="7 8" key="1">
    <citation type="journal article" date="2010" name="Int. J. Syst. Evol. Microbiol.">
        <title>Bacillus horneckiae sp. nov., isolated from a spacecraft-assembly clean room.</title>
        <authorList>
            <person name="Vaishampayan P."/>
            <person name="Probst A."/>
            <person name="Krishnamurthi S."/>
            <person name="Ghosh S."/>
            <person name="Osman S."/>
            <person name="McDowall A."/>
            <person name="Ruckmani A."/>
            <person name="Mayilraj S."/>
            <person name="Venkateswaran K."/>
        </authorList>
    </citation>
    <scope>NUCLEOTIDE SEQUENCE [LARGE SCALE GENOMIC DNA]</scope>
    <source>
        <strain evidence="8">1PO1SC</strain>
    </source>
</reference>
<dbReference type="InterPro" id="IPR004633">
    <property type="entry name" value="NaPi_cotrn-rel/YqeW-like"/>
</dbReference>
<keyword evidence="2" id="KW-1003">Cell membrane</keyword>
<feature type="transmembrane region" description="Helical" evidence="6">
    <location>
        <begin position="274"/>
        <end position="293"/>
    </location>
</feature>
<feature type="transmembrane region" description="Helical" evidence="6">
    <location>
        <begin position="171"/>
        <end position="197"/>
    </location>
</feature>
<name>A0A2N0ZHH8_9BACI</name>
<keyword evidence="5 6" id="KW-0472">Membrane</keyword>
<feature type="transmembrane region" description="Helical" evidence="6">
    <location>
        <begin position="37"/>
        <end position="58"/>
    </location>
</feature>
<dbReference type="GO" id="GO:0044341">
    <property type="term" value="P:sodium-dependent phosphate transport"/>
    <property type="evidence" value="ECO:0007669"/>
    <property type="project" value="InterPro"/>
</dbReference>
<dbReference type="NCBIfam" id="NF037997">
    <property type="entry name" value="Na_Pi_symport"/>
    <property type="match status" value="1"/>
</dbReference>
<keyword evidence="4 6" id="KW-1133">Transmembrane helix</keyword>
<evidence type="ECO:0000256" key="5">
    <source>
        <dbReference type="ARBA" id="ARBA00023136"/>
    </source>
</evidence>
<evidence type="ECO:0000313" key="7">
    <source>
        <dbReference type="EMBL" id="PKG28951.1"/>
    </source>
</evidence>
<dbReference type="AlphaFoldDB" id="A0A2N0ZHH8"/>
<dbReference type="PANTHER" id="PTHR10010">
    <property type="entry name" value="SOLUTE CARRIER FAMILY 34 SODIUM PHOSPHATE , MEMBER 2-RELATED"/>
    <property type="match status" value="1"/>
</dbReference>
<organism evidence="7 8">
    <name type="scientific">Cytobacillus horneckiae</name>
    <dbReference type="NCBI Taxonomy" id="549687"/>
    <lineage>
        <taxon>Bacteria</taxon>
        <taxon>Bacillati</taxon>
        <taxon>Bacillota</taxon>
        <taxon>Bacilli</taxon>
        <taxon>Bacillales</taxon>
        <taxon>Bacillaceae</taxon>
        <taxon>Cytobacillus</taxon>
    </lineage>
</organism>
<evidence type="ECO:0000256" key="2">
    <source>
        <dbReference type="ARBA" id="ARBA00022475"/>
    </source>
</evidence>
<proteinExistence type="predicted"/>
<comment type="subcellular location">
    <subcellularLocation>
        <location evidence="1">Cell membrane</location>
        <topology evidence="1">Multi-pass membrane protein</topology>
    </subcellularLocation>
</comment>
<evidence type="ECO:0000256" key="4">
    <source>
        <dbReference type="ARBA" id="ARBA00022989"/>
    </source>
</evidence>
<evidence type="ECO:0000256" key="1">
    <source>
        <dbReference type="ARBA" id="ARBA00004651"/>
    </source>
</evidence>